<dbReference type="InterPro" id="IPR011330">
    <property type="entry name" value="Glyco_hydro/deAcase_b/a-brl"/>
</dbReference>
<comment type="caution">
    <text evidence="1">The sequence shown here is derived from an EMBL/GenBank/DDBJ whole genome shotgun (WGS) entry which is preliminary data.</text>
</comment>
<dbReference type="PANTHER" id="PTHR43123">
    <property type="entry name" value="POLYSACCHARIDE DEACETYLASE-RELATED"/>
    <property type="match status" value="1"/>
</dbReference>
<sequence length="296" mass="33535">MEQSLMTTTRNHDRFSYSALPDRPVYDWPNGKRLAVYIALNVETFSFGEGDGAALAPKQDQPDVLNYAWREWGNRVGVWRMKHVFDTFDMPLALLPNSCVYENCPGLIEAFRERGDEIVAHGRTNAERQGAMGEIDEKALIREASDVFREREGELPAGWLAPWISQSEVSIDLLKEEGYAYLLDWCHDDQPVWMTTRDGGRILSVPYSHETNDIPAITARYTGGHEFAGMIVAQFDEMLEASQRAPAVMSVALHPYISGQPFRLRALKRALQHIANHRDEIWLTRPGEIAKAFAAL</sequence>
<accession>Q0G2D7</accession>
<dbReference type="CDD" id="cd10979">
    <property type="entry name" value="CE4_PuuE_like"/>
    <property type="match status" value="1"/>
</dbReference>
<dbReference type="STRING" id="217511.GCA_001463845_02098"/>
<dbReference type="PANTHER" id="PTHR43123:SF4">
    <property type="entry name" value="POLYSACCHARIDE DEACETYLASE"/>
    <property type="match status" value="1"/>
</dbReference>
<reference evidence="1 2" key="1">
    <citation type="journal article" date="2010" name="J. Bacteriol.">
        <title>Genome sequence of Fulvimarina pelagi HTCC2506T, a Mn(II)-oxidizing alphaproteobacterium possessing an aerobic anoxygenic photosynthetic gene cluster and Xanthorhodopsin.</title>
        <authorList>
            <person name="Kang I."/>
            <person name="Oh H.M."/>
            <person name="Lim S.I."/>
            <person name="Ferriera S."/>
            <person name="Giovannoni S.J."/>
            <person name="Cho J.C."/>
        </authorList>
    </citation>
    <scope>NUCLEOTIDE SEQUENCE [LARGE SCALE GENOMIC DNA]</scope>
    <source>
        <strain evidence="1 2">HTCC2506</strain>
    </source>
</reference>
<dbReference type="eggNOG" id="COG0726">
    <property type="taxonomic scope" value="Bacteria"/>
</dbReference>
<gene>
    <name evidence="1" type="ORF">FP2506_00800</name>
</gene>
<evidence type="ECO:0000313" key="2">
    <source>
        <dbReference type="Proteomes" id="UP000004310"/>
    </source>
</evidence>
<keyword evidence="2" id="KW-1185">Reference proteome</keyword>
<dbReference type="EMBL" id="AATP01000003">
    <property type="protein sequence ID" value="EAU41261.1"/>
    <property type="molecule type" value="Genomic_DNA"/>
</dbReference>
<proteinExistence type="predicted"/>
<dbReference type="HOGENOM" id="CLU_029940_0_2_5"/>
<protein>
    <submittedName>
        <fullName evidence="1">Polysaccharide deacetylase family protein</fullName>
    </submittedName>
</protein>
<dbReference type="SUPFAM" id="SSF88713">
    <property type="entry name" value="Glycoside hydrolase/deacetylase"/>
    <property type="match status" value="1"/>
</dbReference>
<dbReference type="Gene3D" id="3.20.20.370">
    <property type="entry name" value="Glycoside hydrolase/deacetylase"/>
    <property type="match status" value="1"/>
</dbReference>
<dbReference type="Proteomes" id="UP000004310">
    <property type="component" value="Unassembled WGS sequence"/>
</dbReference>
<evidence type="ECO:0000313" key="1">
    <source>
        <dbReference type="EMBL" id="EAU41261.1"/>
    </source>
</evidence>
<organism evidence="1 2">
    <name type="scientific">Fulvimarina pelagi HTCC2506</name>
    <dbReference type="NCBI Taxonomy" id="314231"/>
    <lineage>
        <taxon>Bacteria</taxon>
        <taxon>Pseudomonadati</taxon>
        <taxon>Pseudomonadota</taxon>
        <taxon>Alphaproteobacteria</taxon>
        <taxon>Hyphomicrobiales</taxon>
        <taxon>Aurantimonadaceae</taxon>
        <taxon>Fulvimarina</taxon>
    </lineage>
</organism>
<dbReference type="GO" id="GO:0005975">
    <property type="term" value="P:carbohydrate metabolic process"/>
    <property type="evidence" value="ECO:0007669"/>
    <property type="project" value="InterPro"/>
</dbReference>
<dbReference type="AlphaFoldDB" id="Q0G2D7"/>
<name>Q0G2D7_9HYPH</name>